<dbReference type="OrthoDB" id="2899841at2"/>
<protein>
    <recommendedName>
        <fullName evidence="1">DUF4062 domain-containing protein</fullName>
    </recommendedName>
</protein>
<dbReference type="Proteomes" id="UP000198752">
    <property type="component" value="Unassembled WGS sequence"/>
</dbReference>
<dbReference type="InterPro" id="IPR025139">
    <property type="entry name" value="DUF4062"/>
</dbReference>
<dbReference type="RefSeq" id="WP_093673717.1">
    <property type="nucleotide sequence ID" value="NZ_FOOY01000020.1"/>
</dbReference>
<reference evidence="3" key="1">
    <citation type="submission" date="2016-10" db="EMBL/GenBank/DDBJ databases">
        <authorList>
            <person name="Varghese N."/>
            <person name="Submissions S."/>
        </authorList>
    </citation>
    <scope>NUCLEOTIDE SEQUENCE [LARGE SCALE GENOMIC DNA]</scope>
    <source>
        <strain evidence="3">ATCC 700379</strain>
    </source>
</reference>
<gene>
    <name evidence="2" type="ORF">SAMN02982927_02645</name>
</gene>
<evidence type="ECO:0000313" key="2">
    <source>
        <dbReference type="EMBL" id="SFG74992.1"/>
    </source>
</evidence>
<proteinExistence type="predicted"/>
<dbReference type="STRING" id="269670.SAMN02982927_02645"/>
<dbReference type="EMBL" id="FOOY01000020">
    <property type="protein sequence ID" value="SFG74992.1"/>
    <property type="molecule type" value="Genomic_DNA"/>
</dbReference>
<name>A0A1I2UCX0_9BACL</name>
<sequence length="409" mass="47053">MRCDIISVERNNNVNGDEMSGEYSINQTKIFISSPVQDSLKEVRQGIGKMVTKIGHIPVMYESNFGVAGKDSIQQCLNMVKQSDIYILFVHNESGNFIQQSGCTVTHLEFSKALLERKEIFIFVEKNVKKCFFSYFWPLLKEIFNGDQAKPEDILSELLKLKKKENFANILEHIDANVFVLLFDICQNGLWMNDLDLASDYREVIKQHLSEVLQKGLTYLKIENEILSNSINSKIFDDYKGLVMDTLDSIEIKTCTNWHRFLASIMGHMKGKDVLKGRGKYLQEKIGRYEHCNGCTLYKRNGSTLELIKPAMGVASEEHFLLQLIENEYYVVLTYNNNLTEPNIFVNRMKMRMYITLKVNEFVLCMHFPLGQLWPTVCNEEARNDIISSKHIVMLMGFIKSVLGGIKDG</sequence>
<evidence type="ECO:0000313" key="3">
    <source>
        <dbReference type="Proteomes" id="UP000198752"/>
    </source>
</evidence>
<dbReference type="AlphaFoldDB" id="A0A1I2UCX0"/>
<dbReference type="Pfam" id="PF13271">
    <property type="entry name" value="DUF4062"/>
    <property type="match status" value="1"/>
</dbReference>
<feature type="domain" description="DUF4062" evidence="1">
    <location>
        <begin position="29"/>
        <end position="113"/>
    </location>
</feature>
<accession>A0A1I2UCX0</accession>
<organism evidence="2 3">
    <name type="scientific">Sporolactobacillus nakayamae</name>
    <dbReference type="NCBI Taxonomy" id="269670"/>
    <lineage>
        <taxon>Bacteria</taxon>
        <taxon>Bacillati</taxon>
        <taxon>Bacillota</taxon>
        <taxon>Bacilli</taxon>
        <taxon>Bacillales</taxon>
        <taxon>Sporolactobacillaceae</taxon>
        <taxon>Sporolactobacillus</taxon>
    </lineage>
</organism>
<keyword evidence="3" id="KW-1185">Reference proteome</keyword>
<evidence type="ECO:0000259" key="1">
    <source>
        <dbReference type="Pfam" id="PF13271"/>
    </source>
</evidence>